<evidence type="ECO:0000256" key="7">
    <source>
        <dbReference type="SAM" id="Phobius"/>
    </source>
</evidence>
<evidence type="ECO:0000256" key="1">
    <source>
        <dbReference type="ARBA" id="ARBA00004141"/>
    </source>
</evidence>
<protein>
    <submittedName>
        <fullName evidence="9">O-acetylserine/cysteine efflux transporter</fullName>
    </submittedName>
</protein>
<feature type="region of interest" description="Disordered" evidence="6">
    <location>
        <begin position="292"/>
        <end position="316"/>
    </location>
</feature>
<evidence type="ECO:0000313" key="9">
    <source>
        <dbReference type="EMBL" id="PKW13723.1"/>
    </source>
</evidence>
<evidence type="ECO:0000256" key="4">
    <source>
        <dbReference type="ARBA" id="ARBA00022989"/>
    </source>
</evidence>
<feature type="transmembrane region" description="Helical" evidence="7">
    <location>
        <begin position="87"/>
        <end position="107"/>
    </location>
</feature>
<sequence length="316" mass="33568">MTSRDRLLALVVAVLWGGNFIALDYGLGQFPPLFFAALRFAVLLPVLLFVPRPKVPWRWLLGYGLFFGTLQFAFLFVAMNIGMPTGLASLVQQASAPFTVLLGALLLRERITPVQVLGILAAVLGMVAIGWHRAQSASLLPMLITLCGAFSWALGNLCSRKANAPNPLHLTLWIAIVPPLPMFALSAVAEGPTAGWHAVATAFDSPTGWYAIGGLAYTSLLATIIGTGLWTTLMGRYPASLVAPFSLLVPVVGFTTAWLVLGEQPHPIELVAGAVVVGGVLLGSIKLTRRTAPPEVPPEPAEPDKLTASTRSCNTL</sequence>
<dbReference type="PANTHER" id="PTHR32322">
    <property type="entry name" value="INNER MEMBRANE TRANSPORTER"/>
    <property type="match status" value="1"/>
</dbReference>
<dbReference type="SUPFAM" id="SSF103481">
    <property type="entry name" value="Multidrug resistance efflux transporter EmrE"/>
    <property type="match status" value="2"/>
</dbReference>
<feature type="transmembrane region" description="Helical" evidence="7">
    <location>
        <begin position="138"/>
        <end position="158"/>
    </location>
</feature>
<feature type="transmembrane region" description="Helical" evidence="7">
    <location>
        <begin position="241"/>
        <end position="261"/>
    </location>
</feature>
<evidence type="ECO:0000256" key="5">
    <source>
        <dbReference type="ARBA" id="ARBA00023136"/>
    </source>
</evidence>
<dbReference type="RefSeq" id="WP_010307688.1">
    <property type="nucleotide sequence ID" value="NZ_CP061007.1"/>
</dbReference>
<dbReference type="GO" id="GO:0016020">
    <property type="term" value="C:membrane"/>
    <property type="evidence" value="ECO:0007669"/>
    <property type="project" value="UniProtKB-SubCell"/>
</dbReference>
<organism evidence="9 10">
    <name type="scientific">Saccharopolyspora spinosa</name>
    <dbReference type="NCBI Taxonomy" id="60894"/>
    <lineage>
        <taxon>Bacteria</taxon>
        <taxon>Bacillati</taxon>
        <taxon>Actinomycetota</taxon>
        <taxon>Actinomycetes</taxon>
        <taxon>Pseudonocardiales</taxon>
        <taxon>Pseudonocardiaceae</taxon>
        <taxon>Saccharopolyspora</taxon>
    </lineage>
</organism>
<accession>A0A2N3XSS4</accession>
<dbReference type="InterPro" id="IPR000620">
    <property type="entry name" value="EamA_dom"/>
</dbReference>
<feature type="transmembrane region" description="Helical" evidence="7">
    <location>
        <begin position="170"/>
        <end position="189"/>
    </location>
</feature>
<dbReference type="EMBL" id="PJNB01000001">
    <property type="protein sequence ID" value="PKW13723.1"/>
    <property type="molecule type" value="Genomic_DNA"/>
</dbReference>
<feature type="transmembrane region" description="Helical" evidence="7">
    <location>
        <begin position="267"/>
        <end position="285"/>
    </location>
</feature>
<feature type="transmembrane region" description="Helical" evidence="7">
    <location>
        <begin position="114"/>
        <end position="132"/>
    </location>
</feature>
<dbReference type="InterPro" id="IPR037185">
    <property type="entry name" value="EmrE-like"/>
</dbReference>
<feature type="domain" description="EamA" evidence="8">
    <location>
        <begin position="7"/>
        <end position="129"/>
    </location>
</feature>
<keyword evidence="5 7" id="KW-0472">Membrane</keyword>
<dbReference type="PANTHER" id="PTHR32322:SF9">
    <property type="entry name" value="AMINO-ACID METABOLITE EFFLUX PUMP-RELATED"/>
    <property type="match status" value="1"/>
</dbReference>
<evidence type="ECO:0000256" key="2">
    <source>
        <dbReference type="ARBA" id="ARBA00007362"/>
    </source>
</evidence>
<name>A0A2N3XSS4_SACSN</name>
<feature type="transmembrane region" description="Helical" evidence="7">
    <location>
        <begin position="62"/>
        <end position="81"/>
    </location>
</feature>
<reference evidence="9" key="1">
    <citation type="submission" date="2017-12" db="EMBL/GenBank/DDBJ databases">
        <title>Sequencing the genomes of 1000 Actinobacteria strains.</title>
        <authorList>
            <person name="Klenk H.-P."/>
        </authorList>
    </citation>
    <scope>NUCLEOTIDE SEQUENCE [LARGE SCALE GENOMIC DNA]</scope>
    <source>
        <strain evidence="9">DSM 44228</strain>
    </source>
</reference>
<keyword evidence="3 7" id="KW-0812">Transmembrane</keyword>
<dbReference type="Gene3D" id="1.10.3730.20">
    <property type="match status" value="1"/>
</dbReference>
<dbReference type="OrthoDB" id="9812521at2"/>
<evidence type="ECO:0000259" key="8">
    <source>
        <dbReference type="Pfam" id="PF00892"/>
    </source>
</evidence>
<comment type="caution">
    <text evidence="9">The sequence shown here is derived from an EMBL/GenBank/DDBJ whole genome shotgun (WGS) entry which is preliminary data.</text>
</comment>
<dbReference type="AlphaFoldDB" id="A0A2N3XSS4"/>
<feature type="compositionally biased region" description="Polar residues" evidence="6">
    <location>
        <begin position="307"/>
        <end position="316"/>
    </location>
</feature>
<dbReference type="Pfam" id="PF00892">
    <property type="entry name" value="EamA"/>
    <property type="match status" value="2"/>
</dbReference>
<dbReference type="Proteomes" id="UP000233786">
    <property type="component" value="Unassembled WGS sequence"/>
</dbReference>
<comment type="similarity">
    <text evidence="2">Belongs to the EamA transporter family.</text>
</comment>
<gene>
    <name evidence="9" type="ORF">A8926_1277</name>
</gene>
<dbReference type="InterPro" id="IPR050638">
    <property type="entry name" value="AA-Vitamin_Transporters"/>
</dbReference>
<proteinExistence type="inferred from homology"/>
<keyword evidence="4 7" id="KW-1133">Transmembrane helix</keyword>
<comment type="subcellular location">
    <subcellularLocation>
        <location evidence="1">Membrane</location>
        <topology evidence="1">Multi-pass membrane protein</topology>
    </subcellularLocation>
</comment>
<feature type="transmembrane region" description="Helical" evidence="7">
    <location>
        <begin position="32"/>
        <end position="50"/>
    </location>
</feature>
<dbReference type="STRING" id="994479.GCA_000194155_03993"/>
<feature type="domain" description="EamA" evidence="8">
    <location>
        <begin position="142"/>
        <end position="282"/>
    </location>
</feature>
<evidence type="ECO:0000256" key="6">
    <source>
        <dbReference type="SAM" id="MobiDB-lite"/>
    </source>
</evidence>
<evidence type="ECO:0000313" key="10">
    <source>
        <dbReference type="Proteomes" id="UP000233786"/>
    </source>
</evidence>
<feature type="transmembrane region" description="Helical" evidence="7">
    <location>
        <begin position="209"/>
        <end position="229"/>
    </location>
</feature>
<evidence type="ECO:0000256" key="3">
    <source>
        <dbReference type="ARBA" id="ARBA00022692"/>
    </source>
</evidence>
<keyword evidence="10" id="KW-1185">Reference proteome</keyword>